<sequence length="176" mass="19809">MFLLKESLMMHERRLLVILLGADEPVANMTKKGGEKVKMFEYRFAVAPIFHFIANKSMEAGLHVCDGHAKQTVQLFMNDAASEKGKKRIGAIQYEGSNDYTVKEPCIVSWRFERALLPDGLKRDLEAITAFRRDRNAGPSINPNAQSIAFKFEALTDAAKETIEAITAVLQKHARR</sequence>
<dbReference type="PATRIC" id="fig|1422.17.peg.1102"/>
<comment type="caution">
    <text evidence="1">The sequence shown here is derived from an EMBL/GenBank/DDBJ whole genome shotgun (WGS) entry which is preliminary data.</text>
</comment>
<gene>
    <name evidence="1" type="ORF">B4114_2766</name>
</gene>
<name>A0A150N7K6_GEOSE</name>
<evidence type="ECO:0000313" key="2">
    <source>
        <dbReference type="Proteomes" id="UP000075517"/>
    </source>
</evidence>
<organism evidence="1 2">
    <name type="scientific">Geobacillus stearothermophilus</name>
    <name type="common">Bacillus stearothermophilus</name>
    <dbReference type="NCBI Taxonomy" id="1422"/>
    <lineage>
        <taxon>Bacteria</taxon>
        <taxon>Bacillati</taxon>
        <taxon>Bacillota</taxon>
        <taxon>Bacilli</taxon>
        <taxon>Bacillales</taxon>
        <taxon>Anoxybacillaceae</taxon>
        <taxon>Geobacillus</taxon>
    </lineage>
</organism>
<reference evidence="1 2" key="1">
    <citation type="submission" date="2016-01" db="EMBL/GenBank/DDBJ databases">
        <title>Draft Genome Sequences of Seven Thermophilic Sporeformers Isolated from Foods.</title>
        <authorList>
            <person name="Berendsen E.M."/>
            <person name="Wells-Bennik M.H."/>
            <person name="Krawcyk A.O."/>
            <person name="De Jong A."/>
            <person name="Holsappel S."/>
            <person name="Eijlander R.T."/>
            <person name="Kuipers O.P."/>
        </authorList>
    </citation>
    <scope>NUCLEOTIDE SEQUENCE [LARGE SCALE GENOMIC DNA]</scope>
    <source>
        <strain evidence="1 2">B4114</strain>
    </source>
</reference>
<proteinExistence type="predicted"/>
<accession>A0A150N7K6</accession>
<dbReference type="EMBL" id="LQYY01000110">
    <property type="protein sequence ID" value="KYD32668.1"/>
    <property type="molecule type" value="Genomic_DNA"/>
</dbReference>
<evidence type="ECO:0000313" key="1">
    <source>
        <dbReference type="EMBL" id="KYD32668.1"/>
    </source>
</evidence>
<dbReference type="AlphaFoldDB" id="A0A150N7K6"/>
<dbReference type="Proteomes" id="UP000075517">
    <property type="component" value="Unassembled WGS sequence"/>
</dbReference>
<protein>
    <submittedName>
        <fullName evidence="1">Uncharacterized protein</fullName>
    </submittedName>
</protein>